<keyword evidence="2" id="KW-1185">Reference proteome</keyword>
<evidence type="ECO:0000313" key="2">
    <source>
        <dbReference type="Proteomes" id="UP001190700"/>
    </source>
</evidence>
<gene>
    <name evidence="1" type="ORF">CYMTET_7136</name>
</gene>
<accession>A0AAE0GVK4</accession>
<dbReference type="EMBL" id="LGRX02001903">
    <property type="protein sequence ID" value="KAK3285250.1"/>
    <property type="molecule type" value="Genomic_DNA"/>
</dbReference>
<reference evidence="1 2" key="1">
    <citation type="journal article" date="2015" name="Genome Biol. Evol.">
        <title>Comparative Genomics of a Bacterivorous Green Alga Reveals Evolutionary Causalities and Consequences of Phago-Mixotrophic Mode of Nutrition.</title>
        <authorList>
            <person name="Burns J.A."/>
            <person name="Paasch A."/>
            <person name="Narechania A."/>
            <person name="Kim E."/>
        </authorList>
    </citation>
    <scope>NUCLEOTIDE SEQUENCE [LARGE SCALE GENOMIC DNA]</scope>
    <source>
        <strain evidence="1 2">PLY_AMNH</strain>
    </source>
</reference>
<dbReference type="Proteomes" id="UP001190700">
    <property type="component" value="Unassembled WGS sequence"/>
</dbReference>
<organism evidence="1 2">
    <name type="scientific">Cymbomonas tetramitiformis</name>
    <dbReference type="NCBI Taxonomy" id="36881"/>
    <lineage>
        <taxon>Eukaryota</taxon>
        <taxon>Viridiplantae</taxon>
        <taxon>Chlorophyta</taxon>
        <taxon>Pyramimonadophyceae</taxon>
        <taxon>Pyramimonadales</taxon>
        <taxon>Pyramimonadaceae</taxon>
        <taxon>Cymbomonas</taxon>
    </lineage>
</organism>
<name>A0AAE0GVK4_9CHLO</name>
<comment type="caution">
    <text evidence="1">The sequence shown here is derived from an EMBL/GenBank/DDBJ whole genome shotgun (WGS) entry which is preliminary data.</text>
</comment>
<sequence length="186" mass="19960">MDTDEEEDLRYTCPHTGKQERVVRRAGGGFSFLDSHTGEPRHVARGAVTGEFSVGVEDLINSEVNFGAFSVPSDSSGVVDGENHSGAEPAERAATTSSATFQALLALLCFCMLRMGAVVCMGAAPYTWIESDDFNMTTGAVTSAMGASVSTQLSTHSPPIWHMSHTLKVDNEKIIIFYAKIHNTQA</sequence>
<dbReference type="AlphaFoldDB" id="A0AAE0GVK4"/>
<evidence type="ECO:0000313" key="1">
    <source>
        <dbReference type="EMBL" id="KAK3285250.1"/>
    </source>
</evidence>
<proteinExistence type="predicted"/>
<protein>
    <submittedName>
        <fullName evidence="1">Uncharacterized protein</fullName>
    </submittedName>
</protein>